<protein>
    <submittedName>
        <fullName evidence="1">Uncharacterized protein</fullName>
    </submittedName>
</protein>
<gene>
    <name evidence="1" type="ORF">PSAN_34290</name>
</gene>
<dbReference type="EMBL" id="JXDI01000001">
    <property type="protein sequence ID" value="KAF2410995.1"/>
    <property type="molecule type" value="Genomic_DNA"/>
</dbReference>
<organism evidence="1 2">
    <name type="scientific">Pseudomonas antarctica</name>
    <dbReference type="NCBI Taxonomy" id="219572"/>
    <lineage>
        <taxon>Bacteria</taxon>
        <taxon>Pseudomonadati</taxon>
        <taxon>Pseudomonadota</taxon>
        <taxon>Gammaproteobacteria</taxon>
        <taxon>Pseudomonadales</taxon>
        <taxon>Pseudomonadaceae</taxon>
        <taxon>Pseudomonas</taxon>
    </lineage>
</organism>
<reference evidence="1 2" key="1">
    <citation type="submission" date="2015-01" db="EMBL/GenBank/DDBJ databases">
        <title>Genome Sequence of Pseudomonas antarctica CMS 35.</title>
        <authorList>
            <person name="Voget S."/>
            <person name="Chow J."/>
            <person name="Daniel R."/>
            <person name="Streit W."/>
        </authorList>
    </citation>
    <scope>NUCLEOTIDE SEQUENCE [LARGE SCALE GENOMIC DNA]</scope>
    <source>
        <strain evidence="1 2">CMS 35</strain>
    </source>
</reference>
<evidence type="ECO:0000313" key="1">
    <source>
        <dbReference type="EMBL" id="KAF2410995.1"/>
    </source>
</evidence>
<evidence type="ECO:0000313" key="2">
    <source>
        <dbReference type="Proteomes" id="UP000748067"/>
    </source>
</evidence>
<comment type="caution">
    <text evidence="1">The sequence shown here is derived from an EMBL/GenBank/DDBJ whole genome shotgun (WGS) entry which is preliminary data.</text>
</comment>
<name>A0ABQ7A2U5_9PSED</name>
<keyword evidence="2" id="KW-1185">Reference proteome</keyword>
<proteinExistence type="predicted"/>
<dbReference type="RefSeq" id="WP_232000139.1">
    <property type="nucleotide sequence ID" value="NZ_JXDI01000001.1"/>
</dbReference>
<dbReference type="Proteomes" id="UP000748067">
    <property type="component" value="Unassembled WGS sequence"/>
</dbReference>
<sequence length="105" mass="11843">MFGSLLNTLFNRPLTEDAFAEKFIKAARDAGFSEPLEYVPKEFRLKHGDGGYFNLHNAFSDYQSADKAHKSDVLKGYVSTLLGYKTQAPQSFEDVKPLLRPVIRA</sequence>
<accession>A0ABQ7A2U5</accession>